<dbReference type="AlphaFoldDB" id="A0A0A9HRY3"/>
<evidence type="ECO:0000313" key="1">
    <source>
        <dbReference type="EMBL" id="JAE37616.1"/>
    </source>
</evidence>
<name>A0A0A9HRY3_ARUDO</name>
<reference evidence="1" key="1">
    <citation type="submission" date="2014-09" db="EMBL/GenBank/DDBJ databases">
        <authorList>
            <person name="Magalhaes I.L.F."/>
            <person name="Oliveira U."/>
            <person name="Santos F.R."/>
            <person name="Vidigal T.H.D.A."/>
            <person name="Brescovit A.D."/>
            <person name="Santos A.J."/>
        </authorList>
    </citation>
    <scope>NUCLEOTIDE SEQUENCE</scope>
    <source>
        <tissue evidence="1">Shoot tissue taken approximately 20 cm above the soil surface</tissue>
    </source>
</reference>
<reference evidence="1" key="2">
    <citation type="journal article" date="2015" name="Data Brief">
        <title>Shoot transcriptome of the giant reed, Arundo donax.</title>
        <authorList>
            <person name="Barrero R.A."/>
            <person name="Guerrero F.D."/>
            <person name="Moolhuijzen P."/>
            <person name="Goolsby J.A."/>
            <person name="Tidwell J."/>
            <person name="Bellgard S.E."/>
            <person name="Bellgard M.I."/>
        </authorList>
    </citation>
    <scope>NUCLEOTIDE SEQUENCE</scope>
    <source>
        <tissue evidence="1">Shoot tissue taken approximately 20 cm above the soil surface</tissue>
    </source>
</reference>
<sequence length="82" mass="8917">MIHSVSNSSIFLHDPRDLHQKRSEGDRILYNGVQSRHFYRNHGGHGALLISSCSEEESSCSSGPNPSTFPGACTCTTPCGPR</sequence>
<dbReference type="EMBL" id="GBRH01160280">
    <property type="protein sequence ID" value="JAE37616.1"/>
    <property type="molecule type" value="Transcribed_RNA"/>
</dbReference>
<protein>
    <submittedName>
        <fullName evidence="1">Uncharacterized protein</fullName>
    </submittedName>
</protein>
<accession>A0A0A9HRY3</accession>
<proteinExistence type="predicted"/>
<organism evidence="1">
    <name type="scientific">Arundo donax</name>
    <name type="common">Giant reed</name>
    <name type="synonym">Donax arundinaceus</name>
    <dbReference type="NCBI Taxonomy" id="35708"/>
    <lineage>
        <taxon>Eukaryota</taxon>
        <taxon>Viridiplantae</taxon>
        <taxon>Streptophyta</taxon>
        <taxon>Embryophyta</taxon>
        <taxon>Tracheophyta</taxon>
        <taxon>Spermatophyta</taxon>
        <taxon>Magnoliopsida</taxon>
        <taxon>Liliopsida</taxon>
        <taxon>Poales</taxon>
        <taxon>Poaceae</taxon>
        <taxon>PACMAD clade</taxon>
        <taxon>Arundinoideae</taxon>
        <taxon>Arundineae</taxon>
        <taxon>Arundo</taxon>
    </lineage>
</organism>